<dbReference type="InterPro" id="IPR000847">
    <property type="entry name" value="LysR_HTH_N"/>
</dbReference>
<dbReference type="InterPro" id="IPR036390">
    <property type="entry name" value="WH_DNA-bd_sf"/>
</dbReference>
<dbReference type="CDD" id="cd08411">
    <property type="entry name" value="PBP2_OxyR"/>
    <property type="match status" value="1"/>
</dbReference>
<dbReference type="GO" id="GO:0003677">
    <property type="term" value="F:DNA binding"/>
    <property type="evidence" value="ECO:0007669"/>
    <property type="project" value="UniProtKB-KW"/>
</dbReference>
<dbReference type="PANTHER" id="PTHR30346:SF26">
    <property type="entry name" value="HYDROGEN PEROXIDE-INDUCIBLE GENES ACTIVATOR"/>
    <property type="match status" value="1"/>
</dbReference>
<keyword evidence="4" id="KW-0010">Activator</keyword>
<evidence type="ECO:0000259" key="7">
    <source>
        <dbReference type="PROSITE" id="PS50931"/>
    </source>
</evidence>
<dbReference type="InterPro" id="IPR005119">
    <property type="entry name" value="LysR_subst-bd"/>
</dbReference>
<dbReference type="RefSeq" id="WP_337334693.1">
    <property type="nucleotide sequence ID" value="NZ_JBBDHC010000005.1"/>
</dbReference>
<dbReference type="InterPro" id="IPR036388">
    <property type="entry name" value="WH-like_DNA-bd_sf"/>
</dbReference>
<dbReference type="Proteomes" id="UP001364472">
    <property type="component" value="Unassembled WGS sequence"/>
</dbReference>
<evidence type="ECO:0000256" key="5">
    <source>
        <dbReference type="ARBA" id="ARBA00023163"/>
    </source>
</evidence>
<keyword evidence="9" id="KW-1185">Reference proteome</keyword>
<keyword evidence="5" id="KW-0804">Transcription</keyword>
<comment type="similarity">
    <text evidence="1">Belongs to the LysR transcriptional regulatory family.</text>
</comment>
<dbReference type="Pfam" id="PF00126">
    <property type="entry name" value="HTH_1"/>
    <property type="match status" value="1"/>
</dbReference>
<evidence type="ECO:0000256" key="1">
    <source>
        <dbReference type="ARBA" id="ARBA00009437"/>
    </source>
</evidence>
<dbReference type="GO" id="GO:0003700">
    <property type="term" value="F:DNA-binding transcription factor activity"/>
    <property type="evidence" value="ECO:0007669"/>
    <property type="project" value="InterPro"/>
</dbReference>
<evidence type="ECO:0000313" key="8">
    <source>
        <dbReference type="EMBL" id="MEJ1248973.1"/>
    </source>
</evidence>
<dbReference type="PANTHER" id="PTHR30346">
    <property type="entry name" value="TRANSCRIPTIONAL DUAL REGULATOR HCAR-RELATED"/>
    <property type="match status" value="1"/>
</dbReference>
<evidence type="ECO:0000256" key="3">
    <source>
        <dbReference type="ARBA" id="ARBA00023125"/>
    </source>
</evidence>
<dbReference type="EMBL" id="JBBDHC010000005">
    <property type="protein sequence ID" value="MEJ1248973.1"/>
    <property type="molecule type" value="Genomic_DNA"/>
</dbReference>
<evidence type="ECO:0000313" key="9">
    <source>
        <dbReference type="Proteomes" id="UP001364472"/>
    </source>
</evidence>
<gene>
    <name evidence="8" type="ORF">WB794_04695</name>
</gene>
<keyword evidence="3" id="KW-0238">DNA-binding</keyword>
<proteinExistence type="inferred from homology"/>
<keyword evidence="2" id="KW-0805">Transcription regulation</keyword>
<dbReference type="AlphaFoldDB" id="A0AAW9R466"/>
<dbReference type="PRINTS" id="PR00039">
    <property type="entry name" value="HTHLYSR"/>
</dbReference>
<dbReference type="SUPFAM" id="SSF46785">
    <property type="entry name" value="Winged helix' DNA-binding domain"/>
    <property type="match status" value="1"/>
</dbReference>
<dbReference type="GO" id="GO:0032993">
    <property type="term" value="C:protein-DNA complex"/>
    <property type="evidence" value="ECO:0007669"/>
    <property type="project" value="TreeGrafter"/>
</dbReference>
<dbReference type="Gene3D" id="1.10.10.10">
    <property type="entry name" value="Winged helix-like DNA-binding domain superfamily/Winged helix DNA-binding domain"/>
    <property type="match status" value="1"/>
</dbReference>
<protein>
    <submittedName>
        <fullName evidence="8">LysR substrate-binding domain-containing protein</fullName>
    </submittedName>
</protein>
<feature type="domain" description="HTH lysR-type" evidence="7">
    <location>
        <begin position="1"/>
        <end position="58"/>
    </location>
</feature>
<dbReference type="Pfam" id="PF03466">
    <property type="entry name" value="LysR_substrate"/>
    <property type="match status" value="1"/>
</dbReference>
<accession>A0AAW9R466</accession>
<dbReference type="PROSITE" id="PS50931">
    <property type="entry name" value="HTH_LYSR"/>
    <property type="match status" value="1"/>
</dbReference>
<feature type="region of interest" description="Disordered" evidence="6">
    <location>
        <begin position="300"/>
        <end position="321"/>
    </location>
</feature>
<dbReference type="FunFam" id="3.40.190.10:FF:000027">
    <property type="entry name" value="DNA-binding transcriptional regulator OxyR"/>
    <property type="match status" value="1"/>
</dbReference>
<evidence type="ECO:0000256" key="4">
    <source>
        <dbReference type="ARBA" id="ARBA00023159"/>
    </source>
</evidence>
<dbReference type="FunFam" id="1.10.10.10:FF:000001">
    <property type="entry name" value="LysR family transcriptional regulator"/>
    <property type="match status" value="1"/>
</dbReference>
<organism evidence="8 9">
    <name type="scientific">Denitratimonas tolerans</name>
    <dbReference type="NCBI Taxonomy" id="1338420"/>
    <lineage>
        <taxon>Bacteria</taxon>
        <taxon>Pseudomonadati</taxon>
        <taxon>Pseudomonadota</taxon>
        <taxon>Gammaproteobacteria</taxon>
        <taxon>Lysobacterales</taxon>
        <taxon>Lysobacteraceae</taxon>
        <taxon>Denitratimonas</taxon>
    </lineage>
</organism>
<dbReference type="SUPFAM" id="SSF53850">
    <property type="entry name" value="Periplasmic binding protein-like II"/>
    <property type="match status" value="1"/>
</dbReference>
<dbReference type="Gene3D" id="3.40.190.10">
    <property type="entry name" value="Periplasmic binding protein-like II"/>
    <property type="match status" value="2"/>
</dbReference>
<evidence type="ECO:0000256" key="6">
    <source>
        <dbReference type="SAM" id="MobiDB-lite"/>
    </source>
</evidence>
<evidence type="ECO:0000256" key="2">
    <source>
        <dbReference type="ARBA" id="ARBA00023015"/>
    </source>
</evidence>
<reference evidence="8 9" key="1">
    <citation type="journal article" date="2016" name="Antonie Van Leeuwenhoek">
        <title>Denitratimonas tolerans gen. nov., sp. nov., a denitrifying bacterium isolated from a bioreactor for tannery wastewater treatment.</title>
        <authorList>
            <person name="Han S.I."/>
            <person name="Kim J.O."/>
            <person name="Lee Y.R."/>
            <person name="Ekpeghere K.I."/>
            <person name="Koh S.C."/>
            <person name="Whang K.S."/>
        </authorList>
    </citation>
    <scope>NUCLEOTIDE SEQUENCE [LARGE SCALE GENOMIC DNA]</scope>
    <source>
        <strain evidence="8 9">KACC 17565</strain>
    </source>
</reference>
<sequence length="321" mass="35811">MNLRDLRYLVALAEHRHFGRAAEASFVSQPTLSTQIRKLEDKLGVSLVERAPRRVMLTPVGREIAERARRILADVDELHQIAQRSQDPDAGTVRLGIFPTLGPYLLPHVVPRVRERFPRLELLLVEEKTEVLLRQLREGRLDAAILALPVHDDQLATRFLFEEPFLLAVPHGHRLAEHRSIVLDDLREESLLLLEDGHCLRDQALDVCRLSGADEKSGFRATSLETLRQMVAAGVGITLLPQLAVTAPVPPSADIALVPFRAPPPHRRIAMVWRRSTAREGLLHKLADLFAGLPSDLLDSAPPPAMSRRQAPRAPRVKAGD</sequence>
<comment type="caution">
    <text evidence="8">The sequence shown here is derived from an EMBL/GenBank/DDBJ whole genome shotgun (WGS) entry which is preliminary data.</text>
</comment>
<name>A0AAW9R466_9GAMM</name>